<evidence type="ECO:0000313" key="2">
    <source>
        <dbReference type="Proteomes" id="UP001341840"/>
    </source>
</evidence>
<protein>
    <submittedName>
        <fullName evidence="1">Uncharacterized protein</fullName>
    </submittedName>
</protein>
<sequence length="62" mass="6792">MRSLTLPPIFDLEPHNPNYGFLEPFSDTSTSFFIIALGNSRELDNPKVAPISGDIVKEAASL</sequence>
<keyword evidence="2" id="KW-1185">Reference proteome</keyword>
<dbReference type="EMBL" id="JASCZI010211903">
    <property type="protein sequence ID" value="MED6197450.1"/>
    <property type="molecule type" value="Genomic_DNA"/>
</dbReference>
<proteinExistence type="predicted"/>
<organism evidence="1 2">
    <name type="scientific">Stylosanthes scabra</name>
    <dbReference type="NCBI Taxonomy" id="79078"/>
    <lineage>
        <taxon>Eukaryota</taxon>
        <taxon>Viridiplantae</taxon>
        <taxon>Streptophyta</taxon>
        <taxon>Embryophyta</taxon>
        <taxon>Tracheophyta</taxon>
        <taxon>Spermatophyta</taxon>
        <taxon>Magnoliopsida</taxon>
        <taxon>eudicotyledons</taxon>
        <taxon>Gunneridae</taxon>
        <taxon>Pentapetalae</taxon>
        <taxon>rosids</taxon>
        <taxon>fabids</taxon>
        <taxon>Fabales</taxon>
        <taxon>Fabaceae</taxon>
        <taxon>Papilionoideae</taxon>
        <taxon>50 kb inversion clade</taxon>
        <taxon>dalbergioids sensu lato</taxon>
        <taxon>Dalbergieae</taxon>
        <taxon>Pterocarpus clade</taxon>
        <taxon>Stylosanthes</taxon>
    </lineage>
</organism>
<reference evidence="1 2" key="1">
    <citation type="journal article" date="2023" name="Plants (Basel)">
        <title>Bridging the Gap: Combining Genomics and Transcriptomics Approaches to Understand Stylosanthes scabra, an Orphan Legume from the Brazilian Caatinga.</title>
        <authorList>
            <person name="Ferreira-Neto J.R.C."/>
            <person name="da Silva M.D."/>
            <person name="Binneck E."/>
            <person name="de Melo N.F."/>
            <person name="da Silva R.H."/>
            <person name="de Melo A.L.T.M."/>
            <person name="Pandolfi V."/>
            <person name="Bustamante F.O."/>
            <person name="Brasileiro-Vidal A.C."/>
            <person name="Benko-Iseppon A.M."/>
        </authorList>
    </citation>
    <scope>NUCLEOTIDE SEQUENCE [LARGE SCALE GENOMIC DNA]</scope>
    <source>
        <tissue evidence="1">Leaves</tissue>
    </source>
</reference>
<dbReference type="Proteomes" id="UP001341840">
    <property type="component" value="Unassembled WGS sequence"/>
</dbReference>
<accession>A0ABU6XKN7</accession>
<gene>
    <name evidence="1" type="ORF">PIB30_056609</name>
</gene>
<comment type="caution">
    <text evidence="1">The sequence shown here is derived from an EMBL/GenBank/DDBJ whole genome shotgun (WGS) entry which is preliminary data.</text>
</comment>
<name>A0ABU6XKN7_9FABA</name>
<feature type="non-terminal residue" evidence="1">
    <location>
        <position position="62"/>
    </location>
</feature>
<evidence type="ECO:0000313" key="1">
    <source>
        <dbReference type="EMBL" id="MED6197450.1"/>
    </source>
</evidence>